<dbReference type="EMBL" id="UGCP01000002">
    <property type="protein sequence ID" value="STI81969.1"/>
    <property type="molecule type" value="Genomic_DNA"/>
</dbReference>
<evidence type="ECO:0000256" key="2">
    <source>
        <dbReference type="ARBA" id="ARBA00022729"/>
    </source>
</evidence>
<dbReference type="GO" id="GO:0030288">
    <property type="term" value="C:outer membrane-bounded periplasmic space"/>
    <property type="evidence" value="ECO:0007669"/>
    <property type="project" value="TreeGrafter"/>
</dbReference>
<evidence type="ECO:0000256" key="1">
    <source>
        <dbReference type="ARBA" id="ARBA00005695"/>
    </source>
</evidence>
<keyword evidence="2" id="KW-0732">Signal</keyword>
<evidence type="ECO:0000313" key="5">
    <source>
        <dbReference type="Proteomes" id="UP000254079"/>
    </source>
</evidence>
<dbReference type="InterPro" id="IPR039424">
    <property type="entry name" value="SBP_5"/>
</dbReference>
<dbReference type="Proteomes" id="UP000254079">
    <property type="component" value="Unassembled WGS sequence"/>
</dbReference>
<dbReference type="InterPro" id="IPR000914">
    <property type="entry name" value="SBP_5_dom"/>
</dbReference>
<dbReference type="SUPFAM" id="SSF53850">
    <property type="entry name" value="Periplasmic binding protein-like II"/>
    <property type="match status" value="1"/>
</dbReference>
<accession>A0A376TXY7</accession>
<feature type="domain" description="Solute-binding protein family 5" evidence="3">
    <location>
        <begin position="2"/>
        <end position="249"/>
    </location>
</feature>
<gene>
    <name evidence="4" type="primary">dppA_3</name>
    <name evidence="4" type="ORF">NCTC8622_00918</name>
</gene>
<sequence>MKWHDNKEFKPTRELNADDVVFSFDRQKNAQNPYHKVSGGSYEYFEGMGLPELISEVKRWTTTQFSFVLTRPEAPFLADLAMDFASILSKEYADAMMKAGTPEKLDLNPIGTGPFQLQQYQKDSRIRYKAFDGYWGTKPQIDTLVFSITPDASVRYAKLQKNECQVMPYPNPADIARMKQDKSINLMEMPGLNVGYLSYNVQKKPLDDVKVRQALTYAVNKDAIIKAVYQGAGVSAKNLIPPTMWAITTTFRITPTILKKRKPC</sequence>
<evidence type="ECO:0000313" key="4">
    <source>
        <dbReference type="EMBL" id="STI81969.1"/>
    </source>
</evidence>
<dbReference type="GO" id="GO:1904680">
    <property type="term" value="F:peptide transmembrane transporter activity"/>
    <property type="evidence" value="ECO:0007669"/>
    <property type="project" value="TreeGrafter"/>
</dbReference>
<name>A0A376TXY7_ECOLX</name>
<dbReference type="PANTHER" id="PTHR30290:SF38">
    <property type="entry name" value="D,D-DIPEPTIDE-BINDING PERIPLASMIC PROTEIN DDPA-RELATED"/>
    <property type="match status" value="1"/>
</dbReference>
<dbReference type="PANTHER" id="PTHR30290">
    <property type="entry name" value="PERIPLASMIC BINDING COMPONENT OF ABC TRANSPORTER"/>
    <property type="match status" value="1"/>
</dbReference>
<dbReference type="FunFam" id="3.40.190.10:FF:000036">
    <property type="entry name" value="Dipeptide ABC transporter, substrate-binding protein"/>
    <property type="match status" value="1"/>
</dbReference>
<dbReference type="Gene3D" id="3.40.190.10">
    <property type="entry name" value="Periplasmic binding protein-like II"/>
    <property type="match status" value="1"/>
</dbReference>
<dbReference type="GO" id="GO:0042938">
    <property type="term" value="P:dipeptide transport"/>
    <property type="evidence" value="ECO:0007669"/>
    <property type="project" value="TreeGrafter"/>
</dbReference>
<organism evidence="4 5">
    <name type="scientific">Escherichia coli</name>
    <dbReference type="NCBI Taxonomy" id="562"/>
    <lineage>
        <taxon>Bacteria</taxon>
        <taxon>Pseudomonadati</taxon>
        <taxon>Pseudomonadota</taxon>
        <taxon>Gammaproteobacteria</taxon>
        <taxon>Enterobacterales</taxon>
        <taxon>Enterobacteriaceae</taxon>
        <taxon>Escherichia</taxon>
    </lineage>
</organism>
<protein>
    <submittedName>
        <fullName evidence="4">Dipeptide ABC transporter, substrate-binding protein</fullName>
    </submittedName>
</protein>
<dbReference type="Gene3D" id="3.90.76.10">
    <property type="entry name" value="Dipeptide-binding Protein, Domain 1"/>
    <property type="match status" value="1"/>
</dbReference>
<reference evidence="4 5" key="1">
    <citation type="submission" date="2018-06" db="EMBL/GenBank/DDBJ databases">
        <authorList>
            <consortium name="Pathogen Informatics"/>
            <person name="Doyle S."/>
        </authorList>
    </citation>
    <scope>NUCLEOTIDE SEQUENCE [LARGE SCALE GENOMIC DNA]</scope>
    <source>
        <strain evidence="4 5">NCTC8622</strain>
    </source>
</reference>
<comment type="similarity">
    <text evidence="1">Belongs to the bacterial solute-binding protein 5 family.</text>
</comment>
<dbReference type="AlphaFoldDB" id="A0A376TXY7"/>
<evidence type="ECO:0000259" key="3">
    <source>
        <dbReference type="Pfam" id="PF00496"/>
    </source>
</evidence>
<proteinExistence type="inferred from homology"/>
<dbReference type="Pfam" id="PF00496">
    <property type="entry name" value="SBP_bac_5"/>
    <property type="match status" value="1"/>
</dbReference>
<dbReference type="Gene3D" id="3.10.105.10">
    <property type="entry name" value="Dipeptide-binding Protein, Domain 3"/>
    <property type="match status" value="1"/>
</dbReference>